<dbReference type="Proteomes" id="UP001327560">
    <property type="component" value="Chromosome 3"/>
</dbReference>
<dbReference type="Pfam" id="PF04117">
    <property type="entry name" value="Mpv17_PMP22"/>
    <property type="match status" value="1"/>
</dbReference>
<dbReference type="InterPro" id="IPR007248">
    <property type="entry name" value="Mpv17_PMP22"/>
</dbReference>
<comment type="similarity">
    <text evidence="2 6">Belongs to the peroxisomal membrane protein PXMP2/4 family.</text>
</comment>
<evidence type="ECO:0000313" key="8">
    <source>
        <dbReference type="Proteomes" id="UP001327560"/>
    </source>
</evidence>
<sequence length="282" mass="30645">MSGVFLGSSVRGAHRLLLHNHIRAPISGVLFQPSTPHARVCTRFPLLSCNIRKPPTRLSATASSVLSSPTVSASAAAAAAAATAAATASASPISSRIGILSWYLGMIQTRPVITKSVTAATIFAAADMFSQQMATLASPRNLDFVRILRMAGYGLLVLGPSLHLWFNFVSRILPKQDIVSTLKKMLLGQTSYGPLMTAVFFSLNAAVQGETISEIFARLKRDLIPTMARGFLYWPMCDFITFKFVPVQLQPLVCNSFSFFWTIYLTYMASTEKVNIPKDSSS</sequence>
<organism evidence="7 8">
    <name type="scientific">Canna indica</name>
    <name type="common">Indian-shot</name>
    <dbReference type="NCBI Taxonomy" id="4628"/>
    <lineage>
        <taxon>Eukaryota</taxon>
        <taxon>Viridiplantae</taxon>
        <taxon>Streptophyta</taxon>
        <taxon>Embryophyta</taxon>
        <taxon>Tracheophyta</taxon>
        <taxon>Spermatophyta</taxon>
        <taxon>Magnoliopsida</taxon>
        <taxon>Liliopsida</taxon>
        <taxon>Zingiberales</taxon>
        <taxon>Cannaceae</taxon>
        <taxon>Canna</taxon>
    </lineage>
</organism>
<dbReference type="PANTHER" id="PTHR11266">
    <property type="entry name" value="PEROXISOMAL MEMBRANE PROTEIN 2, PXMP2 MPV17"/>
    <property type="match status" value="1"/>
</dbReference>
<dbReference type="AlphaFoldDB" id="A0AAQ3Q8J2"/>
<evidence type="ECO:0000256" key="3">
    <source>
        <dbReference type="ARBA" id="ARBA00022692"/>
    </source>
</evidence>
<dbReference type="PANTHER" id="PTHR11266:SF18">
    <property type="entry name" value="OS12G0508100 PROTEIN"/>
    <property type="match status" value="1"/>
</dbReference>
<protein>
    <submittedName>
        <fullName evidence="7">Protein SYM1</fullName>
    </submittedName>
</protein>
<dbReference type="EMBL" id="CP136892">
    <property type="protein sequence ID" value="WOL01679.1"/>
    <property type="molecule type" value="Genomic_DNA"/>
</dbReference>
<evidence type="ECO:0000256" key="1">
    <source>
        <dbReference type="ARBA" id="ARBA00004141"/>
    </source>
</evidence>
<keyword evidence="3" id="KW-0812">Transmembrane</keyword>
<keyword evidence="4" id="KW-1133">Transmembrane helix</keyword>
<evidence type="ECO:0000256" key="4">
    <source>
        <dbReference type="ARBA" id="ARBA00022989"/>
    </source>
</evidence>
<keyword evidence="8" id="KW-1185">Reference proteome</keyword>
<keyword evidence="5" id="KW-0472">Membrane</keyword>
<dbReference type="GO" id="GO:0005737">
    <property type="term" value="C:cytoplasm"/>
    <property type="evidence" value="ECO:0007669"/>
    <property type="project" value="TreeGrafter"/>
</dbReference>
<dbReference type="GO" id="GO:0016020">
    <property type="term" value="C:membrane"/>
    <property type="evidence" value="ECO:0007669"/>
    <property type="project" value="UniProtKB-SubCell"/>
</dbReference>
<accession>A0AAQ3Q8J2</accession>
<evidence type="ECO:0000256" key="5">
    <source>
        <dbReference type="ARBA" id="ARBA00023136"/>
    </source>
</evidence>
<evidence type="ECO:0000313" key="7">
    <source>
        <dbReference type="EMBL" id="WOL01679.1"/>
    </source>
</evidence>
<name>A0AAQ3Q8J2_9LILI</name>
<proteinExistence type="inferred from homology"/>
<gene>
    <name evidence="7" type="ORF">Cni_G10396</name>
</gene>
<evidence type="ECO:0000256" key="6">
    <source>
        <dbReference type="RuleBase" id="RU363053"/>
    </source>
</evidence>
<reference evidence="7 8" key="1">
    <citation type="submission" date="2023-10" db="EMBL/GenBank/DDBJ databases">
        <title>Chromosome-scale genome assembly provides insights into flower coloration mechanisms of Canna indica.</title>
        <authorList>
            <person name="Li C."/>
        </authorList>
    </citation>
    <scope>NUCLEOTIDE SEQUENCE [LARGE SCALE GENOMIC DNA]</scope>
    <source>
        <tissue evidence="7">Flower</tissue>
    </source>
</reference>
<comment type="subcellular location">
    <subcellularLocation>
        <location evidence="1">Membrane</location>
        <topology evidence="1">Multi-pass membrane protein</topology>
    </subcellularLocation>
</comment>
<evidence type="ECO:0000256" key="2">
    <source>
        <dbReference type="ARBA" id="ARBA00006824"/>
    </source>
</evidence>